<dbReference type="OrthoDB" id="423921at2"/>
<organism evidence="2 3">
    <name type="scientific">Paenibacillus oryzae</name>
    <dbReference type="NCBI Taxonomy" id="1844972"/>
    <lineage>
        <taxon>Bacteria</taxon>
        <taxon>Bacillati</taxon>
        <taxon>Bacillota</taxon>
        <taxon>Bacilli</taxon>
        <taxon>Bacillales</taxon>
        <taxon>Paenibacillaceae</taxon>
        <taxon>Paenibacillus</taxon>
    </lineage>
</organism>
<dbReference type="Proteomes" id="UP000092024">
    <property type="component" value="Unassembled WGS sequence"/>
</dbReference>
<name>A0A1A5YE64_9BACL</name>
<keyword evidence="2" id="KW-0808">Transferase</keyword>
<comment type="caution">
    <text evidence="2">The sequence shown here is derived from an EMBL/GenBank/DDBJ whole genome shotgun (WGS) entry which is preliminary data.</text>
</comment>
<evidence type="ECO:0000259" key="1">
    <source>
        <dbReference type="PROSITE" id="PS51186"/>
    </source>
</evidence>
<dbReference type="EMBL" id="LYPA01000071">
    <property type="protein sequence ID" value="OBR63690.1"/>
    <property type="molecule type" value="Genomic_DNA"/>
</dbReference>
<dbReference type="RefSeq" id="WP_068686258.1">
    <property type="nucleotide sequence ID" value="NZ_LYPA01000071.1"/>
</dbReference>
<evidence type="ECO:0000313" key="3">
    <source>
        <dbReference type="Proteomes" id="UP000092024"/>
    </source>
</evidence>
<dbReference type="PROSITE" id="PS51186">
    <property type="entry name" value="GNAT"/>
    <property type="match status" value="1"/>
</dbReference>
<accession>A0A1A5YE64</accession>
<dbReference type="Gene3D" id="3.40.630.30">
    <property type="match status" value="1"/>
</dbReference>
<protein>
    <submittedName>
        <fullName evidence="2">Acetyltransferase</fullName>
    </submittedName>
</protein>
<dbReference type="InterPro" id="IPR016181">
    <property type="entry name" value="Acyl_CoA_acyltransferase"/>
</dbReference>
<dbReference type="InterPro" id="IPR000182">
    <property type="entry name" value="GNAT_dom"/>
</dbReference>
<dbReference type="STRING" id="1844972.A7K91_06810"/>
<feature type="domain" description="N-acetyltransferase" evidence="1">
    <location>
        <begin position="1"/>
        <end position="154"/>
    </location>
</feature>
<keyword evidence="3" id="KW-1185">Reference proteome</keyword>
<reference evidence="2 3" key="1">
    <citation type="submission" date="2016-05" db="EMBL/GenBank/DDBJ databases">
        <title>Paenibacillus oryzae. sp. nov., isolated from the rice root.</title>
        <authorList>
            <person name="Zhang J."/>
            <person name="Zhang X."/>
        </authorList>
    </citation>
    <scope>NUCLEOTIDE SEQUENCE [LARGE SCALE GENOMIC DNA]</scope>
    <source>
        <strain evidence="2 3">1DrF-4</strain>
    </source>
</reference>
<dbReference type="GO" id="GO:0016747">
    <property type="term" value="F:acyltransferase activity, transferring groups other than amino-acyl groups"/>
    <property type="evidence" value="ECO:0007669"/>
    <property type="project" value="InterPro"/>
</dbReference>
<dbReference type="SUPFAM" id="SSF55729">
    <property type="entry name" value="Acyl-CoA N-acyltransferases (Nat)"/>
    <property type="match status" value="1"/>
</dbReference>
<dbReference type="AlphaFoldDB" id="A0A1A5YE64"/>
<proteinExistence type="predicted"/>
<gene>
    <name evidence="2" type="ORF">A7K91_06810</name>
</gene>
<dbReference type="Pfam" id="PF00583">
    <property type="entry name" value="Acetyltransf_1"/>
    <property type="match status" value="1"/>
</dbReference>
<sequence length="162" mass="18428">MKPMEETHAALICQWAYEPPYHIYNFPAWEDMKKDEIEFGDPVLRKEQYWVAVNEADELIGYAQLFPMGGVTRLGLGLRPDLCGRGKGSLLAQSAASLALSLKPGNEIDLEVLTWNQRAIRAYEKAGFVITDTYFRLLLQGDTGECHCMVFTPDYRCYPQTK</sequence>
<evidence type="ECO:0000313" key="2">
    <source>
        <dbReference type="EMBL" id="OBR63690.1"/>
    </source>
</evidence>